<protein>
    <submittedName>
        <fullName evidence="1">Uncharacterized protein</fullName>
    </submittedName>
</protein>
<proteinExistence type="predicted"/>
<dbReference type="AlphaFoldDB" id="A0A444U3J2"/>
<dbReference type="Proteomes" id="UP000289886">
    <property type="component" value="Unassembled WGS sequence"/>
</dbReference>
<accession>A0A444U3J2</accession>
<comment type="caution">
    <text evidence="1">The sequence shown here is derived from an EMBL/GenBank/DDBJ whole genome shotgun (WGS) entry which is preliminary data.</text>
</comment>
<keyword evidence="2" id="KW-1185">Reference proteome</keyword>
<gene>
    <name evidence="1" type="ORF">EOD39_8563</name>
</gene>
<sequence length="65" mass="7465">MAVSGDNLKRNTLQRILVDRAMPPEDGKVHNLERRKERESLSPGAALREVAGIINKFKHLQFHKF</sequence>
<organism evidence="1 2">
    <name type="scientific">Acipenser ruthenus</name>
    <name type="common">Sterlet sturgeon</name>
    <dbReference type="NCBI Taxonomy" id="7906"/>
    <lineage>
        <taxon>Eukaryota</taxon>
        <taxon>Metazoa</taxon>
        <taxon>Chordata</taxon>
        <taxon>Craniata</taxon>
        <taxon>Vertebrata</taxon>
        <taxon>Euteleostomi</taxon>
        <taxon>Actinopterygii</taxon>
        <taxon>Chondrostei</taxon>
        <taxon>Acipenseriformes</taxon>
        <taxon>Acipenseridae</taxon>
        <taxon>Acipenser</taxon>
    </lineage>
</organism>
<name>A0A444U3J2_ACIRT</name>
<evidence type="ECO:0000313" key="1">
    <source>
        <dbReference type="EMBL" id="RXM29724.1"/>
    </source>
</evidence>
<evidence type="ECO:0000313" key="2">
    <source>
        <dbReference type="Proteomes" id="UP000289886"/>
    </source>
</evidence>
<reference evidence="1 2" key="1">
    <citation type="submission" date="2019-01" db="EMBL/GenBank/DDBJ databases">
        <title>Draft Genome and Complete Hox-Cluster Characterization of the Sterlet Sturgeon (Acipenser ruthenus).</title>
        <authorList>
            <person name="Wei Q."/>
        </authorList>
    </citation>
    <scope>NUCLEOTIDE SEQUENCE [LARGE SCALE GENOMIC DNA]</scope>
    <source>
        <strain evidence="1">WHYD16114868_AA</strain>
        <tissue evidence="1">Blood</tissue>
    </source>
</reference>
<dbReference type="EMBL" id="SCEB01215409">
    <property type="protein sequence ID" value="RXM29724.1"/>
    <property type="molecule type" value="Genomic_DNA"/>
</dbReference>